<dbReference type="EMBL" id="NBXA01000012">
    <property type="protein sequence ID" value="RFA14627.1"/>
    <property type="molecule type" value="Genomic_DNA"/>
</dbReference>
<evidence type="ECO:0000313" key="2">
    <source>
        <dbReference type="Proteomes" id="UP000256709"/>
    </source>
</evidence>
<dbReference type="InterPro" id="IPR008969">
    <property type="entry name" value="CarboxyPept-like_regulatory"/>
</dbReference>
<organism evidence="1 2">
    <name type="scientific">Subtercola boreus</name>
    <dbReference type="NCBI Taxonomy" id="120213"/>
    <lineage>
        <taxon>Bacteria</taxon>
        <taxon>Bacillati</taxon>
        <taxon>Actinomycetota</taxon>
        <taxon>Actinomycetes</taxon>
        <taxon>Micrococcales</taxon>
        <taxon>Microbacteriaceae</taxon>
        <taxon>Subtercola</taxon>
    </lineage>
</organism>
<comment type="caution">
    <text evidence="1">The sequence shown here is derived from an EMBL/GenBank/DDBJ whole genome shotgun (WGS) entry which is preliminary data.</text>
</comment>
<evidence type="ECO:0008006" key="3">
    <source>
        <dbReference type="Google" id="ProtNLM"/>
    </source>
</evidence>
<gene>
    <name evidence="1" type="ORF">B7R21_06200</name>
</gene>
<dbReference type="Gene3D" id="2.60.40.2700">
    <property type="match status" value="2"/>
</dbReference>
<proteinExistence type="predicted"/>
<protein>
    <recommendedName>
        <fullName evidence="3">Carboxypeptidase regulatory-like domain-containing protein</fullName>
    </recommendedName>
</protein>
<accession>A0A3E0W0N3</accession>
<dbReference type="Proteomes" id="UP000256709">
    <property type="component" value="Unassembled WGS sequence"/>
</dbReference>
<evidence type="ECO:0000313" key="1">
    <source>
        <dbReference type="EMBL" id="RFA14627.1"/>
    </source>
</evidence>
<reference evidence="1 2" key="1">
    <citation type="submission" date="2017-04" db="EMBL/GenBank/DDBJ databases">
        <title>Comparative genome analysis of Subtercola boreus.</title>
        <authorList>
            <person name="Cho Y.-J."/>
            <person name="Cho A."/>
            <person name="Kim O.-S."/>
            <person name="Lee J.-I."/>
        </authorList>
    </citation>
    <scope>NUCLEOTIDE SEQUENCE [LARGE SCALE GENOMIC DNA]</scope>
    <source>
        <strain evidence="1 2">P27444</strain>
    </source>
</reference>
<dbReference type="SUPFAM" id="SSF49464">
    <property type="entry name" value="Carboxypeptidase regulatory domain-like"/>
    <property type="match status" value="1"/>
</dbReference>
<sequence length="431" mass="44847">MLVVIASATIAPGAGADDSPTVSGTVTAPSGSVVPGTTVLAQSMCLYSECEDYRTYATTVTDSAGLYRVALVEDAYLRLVLQPPATASPALATSTVYLSGSSHPTSAVRDVRLSPGLVPTTSPSLQGVCQYGKTLTVDLGAWPVDVSARYRWSIYGHTQGSDNSWTKEVGVGQSVVVPLSSSEEFGFVYRDLKLDLTVSAPGYGDYTSVLSCAPTFQPRYVATSPPVISGDPTVGQYLTADPGVWTGSPTQFTYRWYAGSKYVGTSTNGRKLVTPLAVGQVMTVSVLPVSGAEREAPSPSVSAPTTTVALGPAPVPVKAPSLSGAPRVGNTLKVDKGYWNLPDYQTTCAWFRDGKPDGPVGACDTVRVLSAADYGHRYLVQVHLTTPGYQPAVVSTAEVTVLAGLPAVNTVPPKIDGTAQVGRILVATSGT</sequence>
<name>A0A3E0W0N3_9MICO</name>
<dbReference type="AlphaFoldDB" id="A0A3E0W0N3"/>